<name>A0A383EUP7_9ZZZZ</name>
<dbReference type="InterPro" id="IPR000979">
    <property type="entry name" value="Phosphodiesterase_MJ0936/Vps29"/>
</dbReference>
<dbReference type="EMBL" id="UINC01228868">
    <property type="protein sequence ID" value="SVE60369.1"/>
    <property type="molecule type" value="Genomic_DNA"/>
</dbReference>
<gene>
    <name evidence="2" type="ORF">METZ01_LOCUS513223</name>
</gene>
<dbReference type="Pfam" id="PF12850">
    <property type="entry name" value="Metallophos_2"/>
    <property type="match status" value="1"/>
</dbReference>
<organism evidence="2">
    <name type="scientific">marine metagenome</name>
    <dbReference type="NCBI Taxonomy" id="408172"/>
    <lineage>
        <taxon>unclassified sequences</taxon>
        <taxon>metagenomes</taxon>
        <taxon>ecological metagenomes</taxon>
    </lineage>
</organism>
<proteinExistence type="predicted"/>
<dbReference type="PANTHER" id="PTHR11124">
    <property type="entry name" value="VACUOLAR SORTING PROTEIN VPS29"/>
    <property type="match status" value="1"/>
</dbReference>
<feature type="domain" description="Calcineurin-like phosphoesterase" evidence="1">
    <location>
        <begin position="1"/>
        <end position="141"/>
    </location>
</feature>
<dbReference type="InterPro" id="IPR024654">
    <property type="entry name" value="Calcineurin-like_PHP_lpxH"/>
</dbReference>
<evidence type="ECO:0000313" key="2">
    <source>
        <dbReference type="EMBL" id="SVE60369.1"/>
    </source>
</evidence>
<evidence type="ECO:0000259" key="1">
    <source>
        <dbReference type="Pfam" id="PF12850"/>
    </source>
</evidence>
<dbReference type="NCBIfam" id="TIGR00040">
    <property type="entry name" value="yfcE"/>
    <property type="match status" value="1"/>
</dbReference>
<reference evidence="2" key="1">
    <citation type="submission" date="2018-05" db="EMBL/GenBank/DDBJ databases">
        <authorList>
            <person name="Lanie J.A."/>
            <person name="Ng W.-L."/>
            <person name="Kazmierczak K.M."/>
            <person name="Andrzejewski T.M."/>
            <person name="Davidsen T.M."/>
            <person name="Wayne K.J."/>
            <person name="Tettelin H."/>
            <person name="Glass J.I."/>
            <person name="Rusch D."/>
            <person name="Podicherti R."/>
            <person name="Tsui H.-C.T."/>
            <person name="Winkler M.E."/>
        </authorList>
    </citation>
    <scope>NUCLEOTIDE SEQUENCE</scope>
</reference>
<dbReference type="Gene3D" id="3.60.21.10">
    <property type="match status" value="1"/>
</dbReference>
<dbReference type="InterPro" id="IPR029052">
    <property type="entry name" value="Metallo-depent_PP-like"/>
</dbReference>
<feature type="non-terminal residue" evidence="2">
    <location>
        <position position="141"/>
    </location>
</feature>
<dbReference type="SUPFAM" id="SSF56300">
    <property type="entry name" value="Metallo-dependent phosphatases"/>
    <property type="match status" value="1"/>
</dbReference>
<accession>A0A383EUP7</accession>
<sequence length="141" mass="14977">MKIGIISDTHGHVPNAVHDALAGADHILHAGDVGPMEVITELESIAPVSAVLGNTDYSIQLPQTHIQSFVSQKFLVHHIVDLPVPVQLVRVAIADEQPNVVVFGHTHVPYNEHHDGVLFLNPGSASSPRGDSAPSVAIVEC</sequence>
<dbReference type="AlphaFoldDB" id="A0A383EUP7"/>
<protein>
    <recommendedName>
        <fullName evidence="1">Calcineurin-like phosphoesterase domain-containing protein</fullName>
    </recommendedName>
</protein>